<name>A0A1Y1VCA8_9FUNG</name>
<dbReference type="EC" id="3.2.1.4" evidence="3 9"/>
<organism evidence="13 14">
    <name type="scientific">Piromyces finnis</name>
    <dbReference type="NCBI Taxonomy" id="1754191"/>
    <lineage>
        <taxon>Eukaryota</taxon>
        <taxon>Fungi</taxon>
        <taxon>Fungi incertae sedis</taxon>
        <taxon>Chytridiomycota</taxon>
        <taxon>Chytridiomycota incertae sedis</taxon>
        <taxon>Neocallimastigomycetes</taxon>
        <taxon>Neocallimastigales</taxon>
        <taxon>Neocallimastigaceae</taxon>
        <taxon>Piromyces</taxon>
    </lineage>
</organism>
<proteinExistence type="inferred from homology"/>
<evidence type="ECO:0000313" key="13">
    <source>
        <dbReference type="EMBL" id="ORX52602.1"/>
    </source>
</evidence>
<reference evidence="13 14" key="1">
    <citation type="submission" date="2016-08" db="EMBL/GenBank/DDBJ databases">
        <title>Genomes of anaerobic fungi encode conserved fungal cellulosomes for biomass hydrolysis.</title>
        <authorList>
            <consortium name="DOE Joint Genome Institute"/>
            <person name="Haitjema C.H."/>
            <person name="Gilmore S.P."/>
            <person name="Henske J.K."/>
            <person name="Solomon K.V."/>
            <person name="De Groot R."/>
            <person name="Kuo A."/>
            <person name="Mondo S.J."/>
            <person name="Salamov A.A."/>
            <person name="Labutti K."/>
            <person name="Zhao Z."/>
            <person name="Chiniquy J."/>
            <person name="Barry K."/>
            <person name="Brewer H.M."/>
            <person name="Purvine S.O."/>
            <person name="Wright A.T."/>
            <person name="Boxma B."/>
            <person name="Van Alen T."/>
            <person name="Hackstein J.H."/>
            <person name="Baker S.E."/>
            <person name="Grigoriev I.V."/>
            <person name="O'Malley M.A."/>
        </authorList>
    </citation>
    <scope>NUCLEOTIDE SEQUENCE [LARGE SCALE GENOMIC DNA]</scope>
    <source>
        <strain evidence="14">finn</strain>
    </source>
</reference>
<dbReference type="PROSITE" id="PS01140">
    <property type="entry name" value="GLYCOSYL_HYDROL_F45"/>
    <property type="match status" value="1"/>
</dbReference>
<accession>A0A1Y1VCA8</accession>
<keyword evidence="14" id="KW-1185">Reference proteome</keyword>
<protein>
    <recommendedName>
        <fullName evidence="3 9">Cellulase</fullName>
        <ecNumber evidence="3 9">3.2.1.4</ecNumber>
    </recommendedName>
</protein>
<sequence length="372" mass="39645">MNSKLLLTIAGLVGAAAAAGYGPHGAPYCNGCTVTGTGGDNSLWGWENNTACEIDRNMCGGNNASNNNNNNSNRTGPHGARLCSGCTVTGTGGDNSLWGWENNSACEIDTSKCGGNNNNNNNNNNWNNNNNNNNNNWNNNNNNNNNNWNNNNNNNNNNHNSNYTPSSGKRHGKTTRYWDCCKPSCSWSGKASVSHPVNTCSRNGSVLSDVNAKSGCDGGEAFMCTDQQPWAVNDNLSYGFAAASISGGSEASWCCACYKLTFTNTAIAGKQMIVQVTNTGGDLGENHFDLQMPGGGLGIFDGCSSQFNTNAASWGERYGGLRSVDGCSNLPSSLQAGCRWRFGWFMNADNPEMDFEEVECPAELVAKTGCRR</sequence>
<comment type="catalytic activity">
    <reaction evidence="1 9">
        <text>Endohydrolysis of (1-&gt;4)-beta-D-glucosidic linkages in cellulose, lichenin and cereal beta-D-glucans.</text>
        <dbReference type="EC" id="3.2.1.4"/>
    </reaction>
</comment>
<dbReference type="GO" id="GO:0030245">
    <property type="term" value="P:cellulose catabolic process"/>
    <property type="evidence" value="ECO:0007669"/>
    <property type="project" value="UniProtKB-KW"/>
</dbReference>
<keyword evidence="8" id="KW-0624">Polysaccharide degradation</keyword>
<dbReference type="AlphaFoldDB" id="A0A1Y1VCA8"/>
<evidence type="ECO:0000256" key="1">
    <source>
        <dbReference type="ARBA" id="ARBA00000966"/>
    </source>
</evidence>
<dbReference type="InterPro" id="IPR052288">
    <property type="entry name" value="GH45_Enzymes"/>
</dbReference>
<comment type="similarity">
    <text evidence="2">Belongs to the glycosyl hydrolase 45 (cellulase K) family.</text>
</comment>
<evidence type="ECO:0000256" key="8">
    <source>
        <dbReference type="ARBA" id="ARBA00023326"/>
    </source>
</evidence>
<dbReference type="Pfam" id="PF02015">
    <property type="entry name" value="Glyco_hydro_45"/>
    <property type="match status" value="1"/>
</dbReference>
<dbReference type="Proteomes" id="UP000193719">
    <property type="component" value="Unassembled WGS sequence"/>
</dbReference>
<evidence type="ECO:0000256" key="2">
    <source>
        <dbReference type="ARBA" id="ARBA00007793"/>
    </source>
</evidence>
<dbReference type="InterPro" id="IPR036908">
    <property type="entry name" value="RlpA-like_sf"/>
</dbReference>
<evidence type="ECO:0000256" key="9">
    <source>
        <dbReference type="PROSITE-ProRule" id="PRU10069"/>
    </source>
</evidence>
<dbReference type="Gene3D" id="2.40.40.10">
    <property type="entry name" value="RlpA-like domain"/>
    <property type="match status" value="1"/>
</dbReference>
<dbReference type="GO" id="GO:0008810">
    <property type="term" value="F:cellulase activity"/>
    <property type="evidence" value="ECO:0007669"/>
    <property type="project" value="UniProtKB-EC"/>
</dbReference>
<dbReference type="InterPro" id="IPR002883">
    <property type="entry name" value="CBM10/Dockerin_dom"/>
</dbReference>
<evidence type="ECO:0000256" key="5">
    <source>
        <dbReference type="ARBA" id="ARBA00023001"/>
    </source>
</evidence>
<evidence type="ECO:0000259" key="12">
    <source>
        <dbReference type="PROSITE" id="PS51763"/>
    </source>
</evidence>
<feature type="domain" description="CBM10" evidence="12">
    <location>
        <begin position="15"/>
        <end position="55"/>
    </location>
</feature>
<gene>
    <name evidence="13" type="ORF">BCR36DRAFT_582544</name>
</gene>
<dbReference type="EMBL" id="MCFH01000015">
    <property type="protein sequence ID" value="ORX52602.1"/>
    <property type="molecule type" value="Genomic_DNA"/>
</dbReference>
<dbReference type="PANTHER" id="PTHR39730:SF1">
    <property type="entry name" value="ENDOGLUCANASE 1"/>
    <property type="match status" value="1"/>
</dbReference>
<feature type="region of interest" description="Disordered" evidence="10">
    <location>
        <begin position="117"/>
        <end position="170"/>
    </location>
</feature>
<evidence type="ECO:0000256" key="4">
    <source>
        <dbReference type="ARBA" id="ARBA00022801"/>
    </source>
</evidence>
<dbReference type="SUPFAM" id="SSF50685">
    <property type="entry name" value="Barwin-like endoglucanases"/>
    <property type="match status" value="1"/>
</dbReference>
<comment type="caution">
    <text evidence="13">The sequence shown here is derived from an EMBL/GenBank/DDBJ whole genome shotgun (WGS) entry which is preliminary data.</text>
</comment>
<dbReference type="CDD" id="cd22278">
    <property type="entry name" value="DPBB_GH45_endoglucanase"/>
    <property type="match status" value="1"/>
</dbReference>
<evidence type="ECO:0000256" key="10">
    <source>
        <dbReference type="SAM" id="MobiDB-lite"/>
    </source>
</evidence>
<keyword evidence="4" id="KW-0378">Hydrolase</keyword>
<dbReference type="PANTHER" id="PTHR39730">
    <property type="entry name" value="ENDOGLUCANASE 1"/>
    <property type="match status" value="1"/>
</dbReference>
<reference evidence="13 14" key="2">
    <citation type="submission" date="2016-08" db="EMBL/GenBank/DDBJ databases">
        <title>Pervasive Adenine N6-methylation of Active Genes in Fungi.</title>
        <authorList>
            <consortium name="DOE Joint Genome Institute"/>
            <person name="Mondo S.J."/>
            <person name="Dannebaum R.O."/>
            <person name="Kuo R.C."/>
            <person name="Labutti K."/>
            <person name="Haridas S."/>
            <person name="Kuo A."/>
            <person name="Salamov A."/>
            <person name="Ahrendt S.R."/>
            <person name="Lipzen A."/>
            <person name="Sullivan W."/>
            <person name="Andreopoulos W.B."/>
            <person name="Clum A."/>
            <person name="Lindquist E."/>
            <person name="Daum C."/>
            <person name="Ramamoorthy G.K."/>
            <person name="Gryganskyi A."/>
            <person name="Culley D."/>
            <person name="Magnuson J.K."/>
            <person name="James T.Y."/>
            <person name="O'Malley M.A."/>
            <person name="Stajich J.E."/>
            <person name="Spatafora J.W."/>
            <person name="Visel A."/>
            <person name="Grigoriev I.V."/>
        </authorList>
    </citation>
    <scope>NUCLEOTIDE SEQUENCE [LARGE SCALE GENOMIC DNA]</scope>
    <source>
        <strain evidence="14">finn</strain>
    </source>
</reference>
<dbReference type="InterPro" id="IPR000334">
    <property type="entry name" value="Glyco_hydro_45"/>
</dbReference>
<evidence type="ECO:0000256" key="7">
    <source>
        <dbReference type="ARBA" id="ARBA00023295"/>
    </source>
</evidence>
<feature type="chain" id="PRO_5012282240" description="Cellulase" evidence="11">
    <location>
        <begin position="19"/>
        <end position="372"/>
    </location>
</feature>
<keyword evidence="5" id="KW-0136">Cellulose degradation</keyword>
<dbReference type="STRING" id="1754191.A0A1Y1VCA8"/>
<feature type="signal peptide" evidence="11">
    <location>
        <begin position="1"/>
        <end position="18"/>
    </location>
</feature>
<evidence type="ECO:0000256" key="11">
    <source>
        <dbReference type="SAM" id="SignalP"/>
    </source>
</evidence>
<feature type="active site" description="Nucleophile" evidence="9">
    <location>
        <position position="179"/>
    </location>
</feature>
<dbReference type="OrthoDB" id="2104063at2759"/>
<keyword evidence="7" id="KW-0326">Glycosidase</keyword>
<evidence type="ECO:0000256" key="3">
    <source>
        <dbReference type="ARBA" id="ARBA00012601"/>
    </source>
</evidence>
<evidence type="ECO:0000256" key="6">
    <source>
        <dbReference type="ARBA" id="ARBA00023277"/>
    </source>
</evidence>
<evidence type="ECO:0000313" key="14">
    <source>
        <dbReference type="Proteomes" id="UP000193719"/>
    </source>
</evidence>
<feature type="compositionally biased region" description="Low complexity" evidence="10">
    <location>
        <begin position="117"/>
        <end position="158"/>
    </location>
</feature>
<dbReference type="PROSITE" id="PS51763">
    <property type="entry name" value="CBM10"/>
    <property type="match status" value="1"/>
</dbReference>
<keyword evidence="11" id="KW-0732">Signal</keyword>
<keyword evidence="6" id="KW-0119">Carbohydrate metabolism</keyword>